<feature type="compositionally biased region" description="Low complexity" evidence="6">
    <location>
        <begin position="81"/>
        <end position="97"/>
    </location>
</feature>
<feature type="region of interest" description="Disordered" evidence="6">
    <location>
        <begin position="70"/>
        <end position="107"/>
    </location>
</feature>
<dbReference type="GO" id="GO:0042273">
    <property type="term" value="P:ribosomal large subunit biogenesis"/>
    <property type="evidence" value="ECO:0007669"/>
    <property type="project" value="TreeGrafter"/>
</dbReference>
<reference evidence="7" key="1">
    <citation type="submission" date="2020-11" db="EMBL/GenBank/DDBJ databases">
        <authorList>
            <consortium name="DOE Joint Genome Institute"/>
            <person name="Ahrendt S."/>
            <person name="Riley R."/>
            <person name="Andreopoulos W."/>
            <person name="Labutti K."/>
            <person name="Pangilinan J."/>
            <person name="Ruiz-Duenas F.J."/>
            <person name="Barrasa J.M."/>
            <person name="Sanchez-Garcia M."/>
            <person name="Camarero S."/>
            <person name="Miyauchi S."/>
            <person name="Serrano A."/>
            <person name="Linde D."/>
            <person name="Babiker R."/>
            <person name="Drula E."/>
            <person name="Ayuso-Fernandez I."/>
            <person name="Pacheco R."/>
            <person name="Padilla G."/>
            <person name="Ferreira P."/>
            <person name="Barriuso J."/>
            <person name="Kellner H."/>
            <person name="Castanera R."/>
            <person name="Alfaro M."/>
            <person name="Ramirez L."/>
            <person name="Pisabarro A.G."/>
            <person name="Kuo A."/>
            <person name="Tritt A."/>
            <person name="Lipzen A."/>
            <person name="He G."/>
            <person name="Yan M."/>
            <person name="Ng V."/>
            <person name="Cullen D."/>
            <person name="Martin F."/>
            <person name="Rosso M.-N."/>
            <person name="Henrissat B."/>
            <person name="Hibbett D."/>
            <person name="Martinez A.T."/>
            <person name="Grigoriev I.V."/>
        </authorList>
    </citation>
    <scope>NUCLEOTIDE SEQUENCE</scope>
    <source>
        <strain evidence="7">CIRM-BRFM 674</strain>
    </source>
</reference>
<evidence type="ECO:0000256" key="6">
    <source>
        <dbReference type="SAM" id="MobiDB-lite"/>
    </source>
</evidence>
<dbReference type="PANTHER" id="PTHR13243">
    <property type="entry name" value="HSPC111 PROTEIN-RELATED"/>
    <property type="match status" value="1"/>
</dbReference>
<dbReference type="GO" id="GO:0005730">
    <property type="term" value="C:nucleolus"/>
    <property type="evidence" value="ECO:0007669"/>
    <property type="project" value="UniProtKB-SubCell"/>
</dbReference>
<evidence type="ECO:0000256" key="1">
    <source>
        <dbReference type="ARBA" id="ARBA00002889"/>
    </source>
</evidence>
<evidence type="ECO:0000256" key="4">
    <source>
        <dbReference type="ARBA" id="ARBA00015522"/>
    </source>
</evidence>
<evidence type="ECO:0000313" key="7">
    <source>
        <dbReference type="EMBL" id="KAF9483840.1"/>
    </source>
</evidence>
<accession>A0A9P5ZBT8</accession>
<feature type="compositionally biased region" description="Basic residues" evidence="6">
    <location>
        <begin position="1"/>
        <end position="32"/>
    </location>
</feature>
<comment type="similarity">
    <text evidence="3">Belongs to the NOP16 family.</text>
</comment>
<evidence type="ECO:0000256" key="3">
    <source>
        <dbReference type="ARBA" id="ARBA00008479"/>
    </source>
</evidence>
<comment type="caution">
    <text evidence="7">The sequence shown here is derived from an EMBL/GenBank/DDBJ whole genome shotgun (WGS) entry which is preliminary data.</text>
</comment>
<name>A0A9P5ZBT8_9AGAR</name>
<evidence type="ECO:0000256" key="2">
    <source>
        <dbReference type="ARBA" id="ARBA00004604"/>
    </source>
</evidence>
<evidence type="ECO:0000256" key="5">
    <source>
        <dbReference type="ARBA" id="ARBA00023242"/>
    </source>
</evidence>
<sequence>MANPRQRRKARSGTHRPVSHSLHAKKNLKKTTIRGPKALQDAWDKKLTVRQNYANLGLVVTLDPSAHGGVEKQLGVGSSTQSSQRQQPDASSSSSAQKPTANVSTGFGRIIRDAEGKVIGVEMDEEEETQPISMDLEEDLDSRVDPSVREKWSKDFSRSTAPSMGPVNESLVHKLEEIAASATGTTTLSVPLSGIGSRHVSTGEIKYLDKLVKKYGNNIEGMAGDVKLNPEQRTVGQLRRALKKAKLL</sequence>
<organism evidence="7 8">
    <name type="scientific">Pholiota conissans</name>
    <dbReference type="NCBI Taxonomy" id="109636"/>
    <lineage>
        <taxon>Eukaryota</taxon>
        <taxon>Fungi</taxon>
        <taxon>Dikarya</taxon>
        <taxon>Basidiomycota</taxon>
        <taxon>Agaricomycotina</taxon>
        <taxon>Agaricomycetes</taxon>
        <taxon>Agaricomycetidae</taxon>
        <taxon>Agaricales</taxon>
        <taxon>Agaricineae</taxon>
        <taxon>Strophariaceae</taxon>
        <taxon>Pholiota</taxon>
    </lineage>
</organism>
<keyword evidence="8" id="KW-1185">Reference proteome</keyword>
<dbReference type="EMBL" id="MU155149">
    <property type="protein sequence ID" value="KAF9483840.1"/>
    <property type="molecule type" value="Genomic_DNA"/>
</dbReference>
<dbReference type="InterPro" id="IPR019002">
    <property type="entry name" value="Ribosome_biogenesis_Nop16"/>
</dbReference>
<dbReference type="Pfam" id="PF09420">
    <property type="entry name" value="Nop16"/>
    <property type="match status" value="1"/>
</dbReference>
<dbReference type="OrthoDB" id="285729at2759"/>
<comment type="function">
    <text evidence="1">Involved in the biogenesis of the 60S ribosomal subunit.</text>
</comment>
<feature type="region of interest" description="Disordered" evidence="6">
    <location>
        <begin position="121"/>
        <end position="145"/>
    </location>
</feature>
<feature type="compositionally biased region" description="Acidic residues" evidence="6">
    <location>
        <begin position="122"/>
        <end position="140"/>
    </location>
</feature>
<dbReference type="PANTHER" id="PTHR13243:SF1">
    <property type="entry name" value="NUCLEOLAR PROTEIN 16"/>
    <property type="match status" value="1"/>
</dbReference>
<dbReference type="Proteomes" id="UP000807469">
    <property type="component" value="Unassembled WGS sequence"/>
</dbReference>
<feature type="region of interest" description="Disordered" evidence="6">
    <location>
        <begin position="1"/>
        <end position="37"/>
    </location>
</feature>
<dbReference type="AlphaFoldDB" id="A0A9P5ZBT8"/>
<gene>
    <name evidence="7" type="ORF">BDN70DRAFT_873222</name>
</gene>
<comment type="subcellular location">
    <subcellularLocation>
        <location evidence="2">Nucleus</location>
        <location evidence="2">Nucleolus</location>
    </subcellularLocation>
</comment>
<proteinExistence type="inferred from homology"/>
<keyword evidence="5" id="KW-0539">Nucleus</keyword>
<evidence type="ECO:0000313" key="8">
    <source>
        <dbReference type="Proteomes" id="UP000807469"/>
    </source>
</evidence>
<protein>
    <recommendedName>
        <fullName evidence="4">Nucleolar protein 16</fullName>
    </recommendedName>
</protein>